<dbReference type="Proteomes" id="UP000198211">
    <property type="component" value="Unassembled WGS sequence"/>
</dbReference>
<reference evidence="2" key="1">
    <citation type="submission" date="2017-03" db="EMBL/GenBank/DDBJ databases">
        <title>Phytopthora megakarya and P. palmivora, two closely related causual agents of cacao black pod achieved similar genome size and gene model numbers by different mechanisms.</title>
        <authorList>
            <person name="Ali S."/>
            <person name="Shao J."/>
            <person name="Larry D.J."/>
            <person name="Kronmiller B."/>
            <person name="Shen D."/>
            <person name="Strem M.D."/>
            <person name="Melnick R.L."/>
            <person name="Guiltinan M.J."/>
            <person name="Tyler B.M."/>
            <person name="Meinhardt L.W."/>
            <person name="Bailey B.A."/>
        </authorList>
    </citation>
    <scope>NUCLEOTIDE SEQUENCE [LARGE SCALE GENOMIC DNA]</scope>
    <source>
        <strain evidence="2">zdho120</strain>
    </source>
</reference>
<sequence length="108" mass="12126">MPFRICPTSCVRSMGLSPVWRPEFDLHRGGKRDEPTNSCSSDDIYAPRPHMVVVHSRRPVLTGGPFRLYRSAPRTRFTVTTYASNEGISALSPDLLLSLICQFSPEKC</sequence>
<accession>A0A225VF67</accession>
<dbReference type="AlphaFoldDB" id="A0A225VF67"/>
<evidence type="ECO:0000313" key="1">
    <source>
        <dbReference type="EMBL" id="OWZ04296.1"/>
    </source>
</evidence>
<comment type="caution">
    <text evidence="1">The sequence shown here is derived from an EMBL/GenBank/DDBJ whole genome shotgun (WGS) entry which is preliminary data.</text>
</comment>
<protein>
    <submittedName>
        <fullName evidence="1">Uncharacterized protein</fullName>
    </submittedName>
</protein>
<evidence type="ECO:0000313" key="2">
    <source>
        <dbReference type="Proteomes" id="UP000198211"/>
    </source>
</evidence>
<name>A0A225VF67_9STRA</name>
<dbReference type="EMBL" id="NBNE01005039">
    <property type="protein sequence ID" value="OWZ04296.1"/>
    <property type="molecule type" value="Genomic_DNA"/>
</dbReference>
<gene>
    <name evidence="1" type="ORF">PHMEG_00023824</name>
</gene>
<proteinExistence type="predicted"/>
<keyword evidence="2" id="KW-1185">Reference proteome</keyword>
<organism evidence="1 2">
    <name type="scientific">Phytophthora megakarya</name>
    <dbReference type="NCBI Taxonomy" id="4795"/>
    <lineage>
        <taxon>Eukaryota</taxon>
        <taxon>Sar</taxon>
        <taxon>Stramenopiles</taxon>
        <taxon>Oomycota</taxon>
        <taxon>Peronosporomycetes</taxon>
        <taxon>Peronosporales</taxon>
        <taxon>Peronosporaceae</taxon>
        <taxon>Phytophthora</taxon>
    </lineage>
</organism>